<sequence>LDFDDGDGAWCPDVMAEPDSLKEFLQIDLRTLHFVTLVGTQGRHADGVGNEFAQRYKIKYSRDGTRWVSWRDRQ</sequence>
<name>A0ABD0RQZ6_CIRMR</name>
<proteinExistence type="predicted"/>
<organism evidence="2 3">
    <name type="scientific">Cirrhinus mrigala</name>
    <name type="common">Mrigala</name>
    <dbReference type="NCBI Taxonomy" id="683832"/>
    <lineage>
        <taxon>Eukaryota</taxon>
        <taxon>Metazoa</taxon>
        <taxon>Chordata</taxon>
        <taxon>Craniata</taxon>
        <taxon>Vertebrata</taxon>
        <taxon>Euteleostomi</taxon>
        <taxon>Actinopterygii</taxon>
        <taxon>Neopterygii</taxon>
        <taxon>Teleostei</taxon>
        <taxon>Ostariophysi</taxon>
        <taxon>Cypriniformes</taxon>
        <taxon>Cyprinidae</taxon>
        <taxon>Labeoninae</taxon>
        <taxon>Labeonini</taxon>
        <taxon>Cirrhinus</taxon>
    </lineage>
</organism>
<dbReference type="PANTHER" id="PTHR24543:SF291">
    <property type="entry name" value="SMOKE ALARM, ISOFORM D"/>
    <property type="match status" value="1"/>
</dbReference>
<evidence type="ECO:0000259" key="1">
    <source>
        <dbReference type="PROSITE" id="PS50022"/>
    </source>
</evidence>
<dbReference type="Proteomes" id="UP001529510">
    <property type="component" value="Unassembled WGS sequence"/>
</dbReference>
<dbReference type="PROSITE" id="PS01285">
    <property type="entry name" value="FA58C_1"/>
    <property type="match status" value="1"/>
</dbReference>
<reference evidence="2 3" key="1">
    <citation type="submission" date="2024-05" db="EMBL/GenBank/DDBJ databases">
        <title>Genome sequencing and assembly of Indian major carp, Cirrhinus mrigala (Hamilton, 1822).</title>
        <authorList>
            <person name="Mohindra V."/>
            <person name="Chowdhury L.M."/>
            <person name="Lal K."/>
            <person name="Jena J.K."/>
        </authorList>
    </citation>
    <scope>NUCLEOTIDE SEQUENCE [LARGE SCALE GENOMIC DNA]</scope>
    <source>
        <strain evidence="2">CM1030</strain>
        <tissue evidence="2">Blood</tissue>
    </source>
</reference>
<evidence type="ECO:0000313" key="2">
    <source>
        <dbReference type="EMBL" id="KAL0200253.1"/>
    </source>
</evidence>
<dbReference type="Pfam" id="PF00754">
    <property type="entry name" value="F5_F8_type_C"/>
    <property type="match status" value="1"/>
</dbReference>
<keyword evidence="3" id="KW-1185">Reference proteome</keyword>
<dbReference type="AlphaFoldDB" id="A0ABD0RQZ6"/>
<dbReference type="InterPro" id="IPR000421">
    <property type="entry name" value="FA58C"/>
</dbReference>
<accession>A0ABD0RQZ6</accession>
<dbReference type="InterPro" id="IPR008979">
    <property type="entry name" value="Galactose-bd-like_sf"/>
</dbReference>
<comment type="caution">
    <text evidence="2">The sequence shown here is derived from an EMBL/GenBank/DDBJ whole genome shotgun (WGS) entry which is preliminary data.</text>
</comment>
<feature type="non-terminal residue" evidence="2">
    <location>
        <position position="74"/>
    </location>
</feature>
<dbReference type="PROSITE" id="PS50022">
    <property type="entry name" value="FA58C_3"/>
    <property type="match status" value="1"/>
</dbReference>
<protein>
    <recommendedName>
        <fullName evidence="1">F5/8 type C domain-containing protein</fullName>
    </recommendedName>
</protein>
<gene>
    <name evidence="2" type="ORF">M9458_003440</name>
</gene>
<evidence type="ECO:0000313" key="3">
    <source>
        <dbReference type="Proteomes" id="UP001529510"/>
    </source>
</evidence>
<dbReference type="SUPFAM" id="SSF49785">
    <property type="entry name" value="Galactose-binding domain-like"/>
    <property type="match status" value="1"/>
</dbReference>
<dbReference type="EMBL" id="JAMKFB020000002">
    <property type="protein sequence ID" value="KAL0200253.1"/>
    <property type="molecule type" value="Genomic_DNA"/>
</dbReference>
<dbReference type="Gene3D" id="2.60.120.260">
    <property type="entry name" value="Galactose-binding domain-like"/>
    <property type="match status" value="1"/>
</dbReference>
<feature type="domain" description="F5/8 type C" evidence="1">
    <location>
        <begin position="1"/>
        <end position="74"/>
    </location>
</feature>
<dbReference type="PANTHER" id="PTHR24543">
    <property type="entry name" value="MULTICOPPER OXIDASE-RELATED"/>
    <property type="match status" value="1"/>
</dbReference>
<feature type="non-terminal residue" evidence="2">
    <location>
        <position position="1"/>
    </location>
</feature>